<dbReference type="PIRSF" id="PIRSF032442">
    <property type="entry name" value="UCP032442"/>
    <property type="match status" value="1"/>
</dbReference>
<accession>A0A410DBU1</accession>
<evidence type="ECO:0000313" key="7">
    <source>
        <dbReference type="Proteomes" id="UP000326951"/>
    </source>
</evidence>
<name>A0A410DBU1_9BACL</name>
<dbReference type="InterPro" id="IPR016997">
    <property type="entry name" value="UCP032442"/>
</dbReference>
<dbReference type="STRING" id="1449983.GCA_000647835_02694"/>
<keyword evidence="2" id="KW-0472">Membrane</keyword>
<reference evidence="5 6" key="1">
    <citation type="submission" date="2018-01" db="EMBL/GenBank/DDBJ databases">
        <title>Complete genome sequencing of Sporolactobacillus terrae DLG3.</title>
        <authorList>
            <person name="Nam Y.-D."/>
            <person name="Kang J."/>
            <person name="Chung W.-H."/>
        </authorList>
    </citation>
    <scope>NUCLEOTIDE SEQUENCE [LARGE SCALE GENOMIC DNA]</scope>
    <source>
        <strain evidence="5 6">DLG3</strain>
    </source>
</reference>
<evidence type="ECO:0000313" key="5">
    <source>
        <dbReference type="EMBL" id="QAA23605.1"/>
    </source>
</evidence>
<proteinExistence type="predicted"/>
<keyword evidence="2" id="KW-0812">Transmembrane</keyword>
<organism evidence="4 7">
    <name type="scientific">Sporolactobacillus terrae</name>
    <dbReference type="NCBI Taxonomy" id="269673"/>
    <lineage>
        <taxon>Bacteria</taxon>
        <taxon>Bacillati</taxon>
        <taxon>Bacillota</taxon>
        <taxon>Bacilli</taxon>
        <taxon>Bacillales</taxon>
        <taxon>Sporolactobacillaceae</taxon>
        <taxon>Sporolactobacillus</taxon>
    </lineage>
</organism>
<dbReference type="AlphaFoldDB" id="A0A410DBU1"/>
<dbReference type="PANTHER" id="PTHR37806:SF1">
    <property type="entry name" value="PEPTIDASE C39-LIKE DOMAIN-CONTAINING PROTEIN"/>
    <property type="match status" value="1"/>
</dbReference>
<dbReference type="RefSeq" id="WP_028978056.1">
    <property type="nucleotide sequence ID" value="NZ_AP021853.1"/>
</dbReference>
<reference evidence="4 7" key="2">
    <citation type="submission" date="2019-09" db="EMBL/GenBank/DDBJ databases">
        <title>Complete genome sequence of Sporolactobacillus terrae 70-3.</title>
        <authorList>
            <person name="Tanaka N."/>
            <person name="Shiwa Y."/>
            <person name="Fujita N."/>
            <person name="Tanasupawat S."/>
        </authorList>
    </citation>
    <scope>NUCLEOTIDE SEQUENCE [LARGE SCALE GENOMIC DNA]</scope>
    <source>
        <strain evidence="4 7">70-3</strain>
    </source>
</reference>
<evidence type="ECO:0000313" key="6">
    <source>
        <dbReference type="Proteomes" id="UP000285882"/>
    </source>
</evidence>
<keyword evidence="2" id="KW-1133">Transmembrane helix</keyword>
<dbReference type="Gene3D" id="3.90.70.10">
    <property type="entry name" value="Cysteine proteinases"/>
    <property type="match status" value="1"/>
</dbReference>
<dbReference type="EMBL" id="AP021853">
    <property type="protein sequence ID" value="BBO00109.1"/>
    <property type="molecule type" value="Genomic_DNA"/>
</dbReference>
<dbReference type="EMBL" id="CP025688">
    <property type="protein sequence ID" value="QAA23605.1"/>
    <property type="molecule type" value="Genomic_DNA"/>
</dbReference>
<evidence type="ECO:0000313" key="4">
    <source>
        <dbReference type="EMBL" id="BBO00109.1"/>
    </source>
</evidence>
<feature type="compositionally biased region" description="Basic and acidic residues" evidence="1">
    <location>
        <begin position="31"/>
        <end position="40"/>
    </location>
</feature>
<feature type="compositionally biased region" description="Low complexity" evidence="1">
    <location>
        <begin position="47"/>
        <end position="60"/>
    </location>
</feature>
<dbReference type="Proteomes" id="UP000326951">
    <property type="component" value="Chromosome"/>
</dbReference>
<evidence type="ECO:0000256" key="2">
    <source>
        <dbReference type="SAM" id="Phobius"/>
    </source>
</evidence>
<feature type="domain" description="Peptidase C39-like" evidence="3">
    <location>
        <begin position="69"/>
        <end position="230"/>
    </location>
</feature>
<evidence type="ECO:0000256" key="1">
    <source>
        <dbReference type="SAM" id="MobiDB-lite"/>
    </source>
</evidence>
<sequence length="261" mass="28610">MKKFAAALFMISIIMVGSLSIFYMVTHAPEKQEQQAKEETAGDIESPESSGSSEPAQQQPDEALAKKLTAPYVSQRPELPNGCEITSLTMLLQSAGVKVDKLTLARQIKKVPFQSGTYKGNPNEGFVGNMYHGNRSNPGFAVYHGPIADLARKYLGSRMIDMTGKSWSAVEQQIASGTPVWVITSINFVPVPDNAWQEWPTRQGTIRITFKEHSVLVTGFDADHVYFNDPLAEAAGSKADKKTFIEAWTQFGNQAIAYTGS</sequence>
<feature type="region of interest" description="Disordered" evidence="1">
    <location>
        <begin position="31"/>
        <end position="61"/>
    </location>
</feature>
<gene>
    <name evidence="5" type="ORF">C0674_13960</name>
    <name evidence="4" type="ORF">St703_28130</name>
</gene>
<feature type="transmembrane region" description="Helical" evidence="2">
    <location>
        <begin position="7"/>
        <end position="25"/>
    </location>
</feature>
<keyword evidence="6" id="KW-1185">Reference proteome</keyword>
<dbReference type="InterPro" id="IPR039564">
    <property type="entry name" value="Peptidase_C39-like"/>
</dbReference>
<protein>
    <recommendedName>
        <fullName evidence="3">Peptidase C39-like domain-containing protein</fullName>
    </recommendedName>
</protein>
<dbReference type="Proteomes" id="UP000285882">
    <property type="component" value="Chromosome"/>
</dbReference>
<dbReference type="Pfam" id="PF13529">
    <property type="entry name" value="Peptidase_C39_2"/>
    <property type="match status" value="1"/>
</dbReference>
<evidence type="ECO:0000259" key="3">
    <source>
        <dbReference type="Pfam" id="PF13529"/>
    </source>
</evidence>
<dbReference type="PANTHER" id="PTHR37806">
    <property type="entry name" value="LMO0724 PROTEIN"/>
    <property type="match status" value="1"/>
</dbReference>